<comment type="catalytic activity">
    <reaction evidence="2">
        <text>cytidine(34) in elongator tRNA(Met) + acetate + ATP = N(4)-acetylcytidine(34) in elongator tRNA(Met) + AMP + diphosphate</text>
        <dbReference type="Rhea" id="RHEA:58144"/>
        <dbReference type="Rhea" id="RHEA-COMP:10693"/>
        <dbReference type="Rhea" id="RHEA-COMP:10694"/>
        <dbReference type="ChEBI" id="CHEBI:30089"/>
        <dbReference type="ChEBI" id="CHEBI:30616"/>
        <dbReference type="ChEBI" id="CHEBI:33019"/>
        <dbReference type="ChEBI" id="CHEBI:74900"/>
        <dbReference type="ChEBI" id="CHEBI:82748"/>
        <dbReference type="ChEBI" id="CHEBI:456215"/>
    </reaction>
</comment>
<dbReference type="GO" id="GO:0005737">
    <property type="term" value="C:cytoplasm"/>
    <property type="evidence" value="ECO:0007669"/>
    <property type="project" value="UniProtKB-SubCell"/>
</dbReference>
<keyword evidence="2" id="KW-0694">RNA-binding</keyword>
<feature type="binding site" evidence="2">
    <location>
        <position position="170"/>
    </location>
    <ligand>
        <name>ATP</name>
        <dbReference type="ChEBI" id="CHEBI:30616"/>
    </ligand>
</feature>
<keyword evidence="1 2" id="KW-0819">tRNA processing</keyword>
<feature type="binding site" evidence="2">
    <location>
        <begin position="12"/>
        <end position="25"/>
    </location>
    <ligand>
        <name>ATP</name>
        <dbReference type="ChEBI" id="CHEBI:30616"/>
    </ligand>
</feature>
<dbReference type="PANTHER" id="PTHR37825">
    <property type="entry name" value="TRNA(MET) CYTIDINE ACETATE LIGASE"/>
    <property type="match status" value="1"/>
</dbReference>
<keyword evidence="2" id="KW-0963">Cytoplasm</keyword>
<dbReference type="GO" id="GO:0005524">
    <property type="term" value="F:ATP binding"/>
    <property type="evidence" value="ECO:0007669"/>
    <property type="project" value="UniProtKB-KW"/>
</dbReference>
<dbReference type="Pfam" id="PF05636">
    <property type="entry name" value="HIGH_NTase1"/>
    <property type="match status" value="1"/>
</dbReference>
<sequence>MKNKNSLAVGIIAEYNPFHDGHAYHIRRAKELTQSEYCIVVMSGDFVQRGSPAIYDKYTRTAMALSCGADLVIELPSVFASSSAEDFAACGVALLNNLGVVDGLCFGSECGNVEKLSGIASILATEPSVYTKELRRELKKGATFPQARNKALISCGILDEEDASILASPNNILGIEYCKALYRQKSLMTPVTISRKGYGYHDTSLAPEGFSSATGIRKVLRENPDILIQAESSLIQVPDSVKQIMAKGFPVFPDDFSALLNTTLLKLDYEGIPFEKYADVSEELAARLLRQLPDFLPFEEKINHLKTRQYTYTRISRALLHIALGITSHQVTLGRNAGYAPYARVLGFKKTSTDLMGEIKKRGSIPLITKTADSRLILSGAAWSMLRQDFYCSHIYQTILQDKYGIKMKNEFTHSVVIL</sequence>
<reference evidence="3" key="1">
    <citation type="submission" date="2024-06" db="EMBL/GenBank/DDBJ databases">
        <title>Lacrimispora cavernae sp. nov., a novel anaerobe isolated from bat guano pile inside a cave.</title>
        <authorList>
            <person name="Miller S.L."/>
            <person name="Lu N."/>
            <person name="King J."/>
            <person name="Sankaranarayanan K."/>
            <person name="Lawson P.A."/>
        </authorList>
    </citation>
    <scope>NUCLEOTIDE SEQUENCE</scope>
    <source>
        <strain evidence="3">BS-2</strain>
    </source>
</reference>
<dbReference type="AlphaFoldDB" id="A0AAU7PTB5"/>
<dbReference type="NCBIfam" id="NF010191">
    <property type="entry name" value="PRK13670.1"/>
    <property type="match status" value="1"/>
</dbReference>
<feature type="binding site" evidence="2">
    <location>
        <position position="195"/>
    </location>
    <ligand>
        <name>ATP</name>
        <dbReference type="ChEBI" id="CHEBI:30616"/>
    </ligand>
</feature>
<comment type="caution">
    <text evidence="2">Lacks conserved residue(s) required for the propagation of feature annotation.</text>
</comment>
<dbReference type="RefSeq" id="WP_349948272.1">
    <property type="nucleotide sequence ID" value="NZ_CP157940.1"/>
</dbReference>
<accession>A0AAU7PTB5</accession>
<dbReference type="EMBL" id="CP157940">
    <property type="protein sequence ID" value="XBS55616.1"/>
    <property type="molecule type" value="Genomic_DNA"/>
</dbReference>
<dbReference type="EC" id="6.3.4.-" evidence="2"/>
<feature type="binding site" evidence="2">
    <location>
        <position position="107"/>
    </location>
    <ligand>
        <name>ATP</name>
        <dbReference type="ChEBI" id="CHEBI:30616"/>
    </ligand>
</feature>
<keyword evidence="2" id="KW-0067">ATP-binding</keyword>
<keyword evidence="2" id="KW-0820">tRNA-binding</keyword>
<dbReference type="SUPFAM" id="SSF52374">
    <property type="entry name" value="Nucleotidylyl transferase"/>
    <property type="match status" value="1"/>
</dbReference>
<name>A0AAU7PTB5_9FIRM</name>
<comment type="subcellular location">
    <subcellularLocation>
        <location evidence="2">Cytoplasm</location>
    </subcellularLocation>
</comment>
<dbReference type="PANTHER" id="PTHR37825:SF1">
    <property type="entry name" value="TRNA(MET) CYTIDINE ACETATE LIGASE"/>
    <property type="match status" value="1"/>
</dbReference>
<comment type="function">
    <text evidence="2">Catalyzes the formation of N(4)-acetylcytidine (ac(4)C) at the wobble position of elongator tRNA(Met), using acetate and ATP as substrates. First activates an acetate ion to form acetyladenylate (Ac-AMP) and then transfers the acetyl group to tRNA to form ac(4)C34.</text>
</comment>
<dbReference type="GO" id="GO:0016879">
    <property type="term" value="F:ligase activity, forming carbon-nitrogen bonds"/>
    <property type="evidence" value="ECO:0007669"/>
    <property type="project" value="UniProtKB-UniRule"/>
</dbReference>
<protein>
    <recommendedName>
        <fullName evidence="2">tRNA(Met) cytidine acetate ligase</fullName>
        <ecNumber evidence="2">6.3.4.-</ecNumber>
    </recommendedName>
</protein>
<proteinExistence type="inferred from homology"/>
<keyword evidence="2" id="KW-0547">Nucleotide-binding</keyword>
<organism evidence="3">
    <name type="scientific">Lacrimispora sp. BS-2</name>
    <dbReference type="NCBI Taxonomy" id="3151850"/>
    <lineage>
        <taxon>Bacteria</taxon>
        <taxon>Bacillati</taxon>
        <taxon>Bacillota</taxon>
        <taxon>Clostridia</taxon>
        <taxon>Lachnospirales</taxon>
        <taxon>Lachnospiraceae</taxon>
        <taxon>Lacrimispora</taxon>
    </lineage>
</organism>
<dbReference type="GO" id="GO:0006400">
    <property type="term" value="P:tRNA modification"/>
    <property type="evidence" value="ECO:0007669"/>
    <property type="project" value="UniProtKB-UniRule"/>
</dbReference>
<dbReference type="GO" id="GO:0000049">
    <property type="term" value="F:tRNA binding"/>
    <property type="evidence" value="ECO:0007669"/>
    <property type="project" value="UniProtKB-KW"/>
</dbReference>
<evidence type="ECO:0000256" key="2">
    <source>
        <dbReference type="HAMAP-Rule" id="MF_01539"/>
    </source>
</evidence>
<gene>
    <name evidence="2" type="primary">tmcAL</name>
    <name evidence="3" type="ORF">ABFV83_07455</name>
</gene>
<comment type="similarity">
    <text evidence="2">Belongs to the TmcAL family.</text>
</comment>
<dbReference type="HAMAP" id="MF_01539">
    <property type="entry name" value="TmcAL"/>
    <property type="match status" value="1"/>
</dbReference>
<evidence type="ECO:0000313" key="3">
    <source>
        <dbReference type="EMBL" id="XBS55616.1"/>
    </source>
</evidence>
<dbReference type="InterPro" id="IPR008513">
    <property type="entry name" value="tRNA(Met)_cyd_acetate_ligase"/>
</dbReference>
<dbReference type="Gene3D" id="3.40.50.620">
    <property type="entry name" value="HUPs"/>
    <property type="match status" value="1"/>
</dbReference>
<keyword evidence="2" id="KW-0436">Ligase</keyword>
<evidence type="ECO:0000256" key="1">
    <source>
        <dbReference type="ARBA" id="ARBA00022694"/>
    </source>
</evidence>
<dbReference type="InterPro" id="IPR014729">
    <property type="entry name" value="Rossmann-like_a/b/a_fold"/>
</dbReference>